<dbReference type="KEGG" id="dsl:Dacsa_2132"/>
<accession>K9YWS2</accession>
<dbReference type="RefSeq" id="WP_015229758.1">
    <property type="nucleotide sequence ID" value="NC_019780.1"/>
</dbReference>
<dbReference type="InterPro" id="IPR011335">
    <property type="entry name" value="Restrct_endonuc-II-like"/>
</dbReference>
<name>K9YWS2_DACS8</name>
<proteinExistence type="predicted"/>
<dbReference type="EMBL" id="CP003944">
    <property type="protein sequence ID" value="AFZ50765.1"/>
    <property type="molecule type" value="Genomic_DNA"/>
</dbReference>
<keyword evidence="2" id="KW-1185">Reference proteome</keyword>
<evidence type="ECO:0000313" key="1">
    <source>
        <dbReference type="EMBL" id="AFZ50765.1"/>
    </source>
</evidence>
<dbReference type="OrthoDB" id="574082at2"/>
<gene>
    <name evidence="1" type="ORF">Dacsa_2132</name>
</gene>
<dbReference type="Proteomes" id="UP000010482">
    <property type="component" value="Chromosome"/>
</dbReference>
<dbReference type="Gene3D" id="3.40.1350.10">
    <property type="match status" value="1"/>
</dbReference>
<protein>
    <submittedName>
        <fullName evidence="1">Uncharacterized protein</fullName>
    </submittedName>
</protein>
<reference evidence="1" key="1">
    <citation type="submission" date="2012-04" db="EMBL/GenBank/DDBJ databases">
        <title>Finished genome of Dactylococcopsis salina PCC 8305.</title>
        <authorList>
            <consortium name="US DOE Joint Genome Institute"/>
            <person name="Gugger M."/>
            <person name="Coursin T."/>
            <person name="Rippka R."/>
            <person name="Tandeau De Marsac N."/>
            <person name="Huntemann M."/>
            <person name="Wei C.-L."/>
            <person name="Han J."/>
            <person name="Detter J.C."/>
            <person name="Han C."/>
            <person name="Tapia R."/>
            <person name="Daligault H."/>
            <person name="Chen A."/>
            <person name="Krypides N."/>
            <person name="Mavromatis K."/>
            <person name="Markowitz V."/>
            <person name="Szeto E."/>
            <person name="Ivanova N."/>
            <person name="Ovchinnikova G."/>
            <person name="Pagani I."/>
            <person name="Pati A."/>
            <person name="Goodwin L."/>
            <person name="Peters L."/>
            <person name="Pitluck S."/>
            <person name="Woyke T."/>
            <person name="Kerfeld C."/>
        </authorList>
    </citation>
    <scope>NUCLEOTIDE SEQUENCE [LARGE SCALE GENOMIC DNA]</scope>
    <source>
        <strain evidence="1">PCC 8305</strain>
    </source>
</reference>
<sequence length="357" mass="40923">MKSKFTNFLILPTLTLSFGILAAVLLPNRGKIAVLIGSTTGSIIGAYSQHLKSEENEDSGINSSNLSPEKRLIILREQVTIFQNHLQQLSQDLNGHSSVVTASSSPQTAVNQIHQISEDQEVITWLTQQGIKVQNYHKSDENEEVFNKLASYLGNKHSELRYFYKQLKRSFSKGENLALNLNSRSKQEITCTTQFCNRMSDYAFLTSYQYDRKKKMLYASPQRTGIVINFITGGWFERFIYLSLCQLLKEHEQPYKSILNPQIILQDGEDFELDILFLIQESPFWIECKTGDYQNHVTKYSKMRTVLSIPKECSLLVILGISDQLTEELTNLHNIYIANENNFLEKAKTLIIPSNRF</sequence>
<dbReference type="eggNOG" id="COG1373">
    <property type="taxonomic scope" value="Bacteria"/>
</dbReference>
<dbReference type="GO" id="GO:0003676">
    <property type="term" value="F:nucleic acid binding"/>
    <property type="evidence" value="ECO:0007669"/>
    <property type="project" value="InterPro"/>
</dbReference>
<dbReference type="AlphaFoldDB" id="K9YWS2"/>
<dbReference type="SUPFAM" id="SSF52980">
    <property type="entry name" value="Restriction endonuclease-like"/>
    <property type="match status" value="1"/>
</dbReference>
<evidence type="ECO:0000313" key="2">
    <source>
        <dbReference type="Proteomes" id="UP000010482"/>
    </source>
</evidence>
<dbReference type="HOGENOM" id="CLU_768967_0_0_3"/>
<dbReference type="InterPro" id="IPR011856">
    <property type="entry name" value="tRNA_endonuc-like_dom_sf"/>
</dbReference>
<organism evidence="1 2">
    <name type="scientific">Dactylococcopsis salina (strain PCC 8305)</name>
    <name type="common">Myxobactron salinum</name>
    <dbReference type="NCBI Taxonomy" id="13035"/>
    <lineage>
        <taxon>Bacteria</taxon>
        <taxon>Bacillati</taxon>
        <taxon>Cyanobacteriota</taxon>
        <taxon>Cyanophyceae</taxon>
        <taxon>Nodosilineales</taxon>
        <taxon>Cymatolegaceae</taxon>
        <taxon>Dactylococcopsis</taxon>
    </lineage>
</organism>